<name>A0A3S0I5Y8_9BACL</name>
<feature type="signal peptide" evidence="1">
    <location>
        <begin position="1"/>
        <end position="24"/>
    </location>
</feature>
<dbReference type="Proteomes" id="UP000276128">
    <property type="component" value="Unassembled WGS sequence"/>
</dbReference>
<keyword evidence="1" id="KW-0732">Signal</keyword>
<sequence>MLRKRWMSMLLLLVMLIPASWTQAAGPLTALTAIPAKQQGDAVLIQGTTNLQHVILQVFRPNGTMLMMDQLTKDVLLS</sequence>
<dbReference type="EMBL" id="RXHU01000132">
    <property type="protein sequence ID" value="RTE01759.1"/>
    <property type="molecule type" value="Genomic_DNA"/>
</dbReference>
<accession>A0A3S0I5Y8</accession>
<evidence type="ECO:0000313" key="3">
    <source>
        <dbReference type="Proteomes" id="UP000276128"/>
    </source>
</evidence>
<feature type="non-terminal residue" evidence="2">
    <location>
        <position position="78"/>
    </location>
</feature>
<gene>
    <name evidence="2" type="ORF">EJQ19_30690</name>
</gene>
<evidence type="ECO:0000256" key="1">
    <source>
        <dbReference type="SAM" id="SignalP"/>
    </source>
</evidence>
<reference evidence="2 3" key="1">
    <citation type="submission" date="2018-12" db="EMBL/GenBank/DDBJ databases">
        <title>Bacillus ochoae sp. nov., Paenibacillus whitsoniae sp. nov., Paenibacillus spiritus sp. nov. Isolated from the Mars Exploration Rover during spacecraft assembly.</title>
        <authorList>
            <person name="Seuylemezian A."/>
            <person name="Vaishampayan P."/>
        </authorList>
    </citation>
    <scope>NUCLEOTIDE SEQUENCE [LARGE SCALE GENOMIC DNA]</scope>
    <source>
        <strain evidence="2 3">MER 54</strain>
    </source>
</reference>
<dbReference type="AlphaFoldDB" id="A0A3S0I5Y8"/>
<evidence type="ECO:0000313" key="2">
    <source>
        <dbReference type="EMBL" id="RTE01759.1"/>
    </source>
</evidence>
<protein>
    <submittedName>
        <fullName evidence="2">Uncharacterized protein</fullName>
    </submittedName>
</protein>
<proteinExistence type="predicted"/>
<comment type="caution">
    <text evidence="2">The sequence shown here is derived from an EMBL/GenBank/DDBJ whole genome shotgun (WGS) entry which is preliminary data.</text>
</comment>
<dbReference type="RefSeq" id="WP_164716838.1">
    <property type="nucleotide sequence ID" value="NZ_RXHU01000132.1"/>
</dbReference>
<keyword evidence="3" id="KW-1185">Reference proteome</keyword>
<organism evidence="2 3">
    <name type="scientific">Paenibacillus whitsoniae</name>
    <dbReference type="NCBI Taxonomy" id="2496558"/>
    <lineage>
        <taxon>Bacteria</taxon>
        <taxon>Bacillati</taxon>
        <taxon>Bacillota</taxon>
        <taxon>Bacilli</taxon>
        <taxon>Bacillales</taxon>
        <taxon>Paenibacillaceae</taxon>
        <taxon>Paenibacillus</taxon>
    </lineage>
</organism>
<feature type="chain" id="PRO_5018625364" evidence="1">
    <location>
        <begin position="25"/>
        <end position="78"/>
    </location>
</feature>